<feature type="transmembrane region" description="Helical" evidence="2">
    <location>
        <begin position="294"/>
        <end position="315"/>
    </location>
</feature>
<dbReference type="InterPro" id="IPR025646">
    <property type="entry name" value="DUF4350"/>
</dbReference>
<accession>D0LJ66</accession>
<feature type="domain" description="DUF4350" evidence="4">
    <location>
        <begin position="50"/>
        <end position="233"/>
    </location>
</feature>
<evidence type="ECO:0000313" key="5">
    <source>
        <dbReference type="EMBL" id="ACY14913.1"/>
    </source>
</evidence>
<dbReference type="RefSeq" id="WP_012827521.1">
    <property type="nucleotide sequence ID" value="NC_013440.1"/>
</dbReference>
<dbReference type="Pfam" id="PF14258">
    <property type="entry name" value="DUF4350"/>
    <property type="match status" value="1"/>
</dbReference>
<organism evidence="5 6">
    <name type="scientific">Haliangium ochraceum (strain DSM 14365 / JCM 11303 / SMP-2)</name>
    <dbReference type="NCBI Taxonomy" id="502025"/>
    <lineage>
        <taxon>Bacteria</taxon>
        <taxon>Pseudomonadati</taxon>
        <taxon>Myxococcota</taxon>
        <taxon>Polyangia</taxon>
        <taxon>Haliangiales</taxon>
        <taxon>Kofleriaceae</taxon>
        <taxon>Haliangium</taxon>
    </lineage>
</organism>
<dbReference type="EMBL" id="CP001804">
    <property type="protein sequence ID" value="ACY14913.1"/>
    <property type="molecule type" value="Genomic_DNA"/>
</dbReference>
<dbReference type="InterPro" id="IPR029062">
    <property type="entry name" value="Class_I_gatase-like"/>
</dbReference>
<sequence length="459" mass="49992">MAARCVRALLALAIAALLALAAGPVRAQDMSAADDTAAAEPSAPPADYDPNSRAWNGLHTLTAVGRGLGLRVDVTRELDWQDLGPEDILFVLYPEARLDPGHVVSFLRNGGHMMLADDFGSSVDLLGRLGMLREPGGSAPGGQTYRELAYAPLALPALPDHPLSENVAELTTNVPGVLTQVRGVDVVFRFGDGGAAVAAGTLGRGRFVVVSDASIFINRMLQFEGNLQFAINTIRFLSRADRTSRLVVLVRDFALSGEPIALLNSEGVGDEVTDTTININRILDEGNDYLLTRWALRVIAVLLALVSALLVAWVVPSVRRDDLDGAWTRTKHHGDEGTSEDFHTQVAHFDSDARDRNYQYPAAVLRDNLDHRLSRMLGRPHTFSVLPKAQVLETVRERAGERAAQHLARLYPELDALPPRHQAASNAGPGYVSQRDFDRLREEIANLQRELGAHVPDRE</sequence>
<dbReference type="KEGG" id="hoh:Hoch_2375"/>
<feature type="chain" id="PRO_5003010289" description="DUF4350 domain-containing protein" evidence="3">
    <location>
        <begin position="28"/>
        <end position="459"/>
    </location>
</feature>
<keyword evidence="6" id="KW-1185">Reference proteome</keyword>
<dbReference type="Proteomes" id="UP000001880">
    <property type="component" value="Chromosome"/>
</dbReference>
<keyword evidence="2" id="KW-0472">Membrane</keyword>
<keyword evidence="3" id="KW-0732">Signal</keyword>
<protein>
    <recommendedName>
        <fullName evidence="4">DUF4350 domain-containing protein</fullName>
    </recommendedName>
</protein>
<evidence type="ECO:0000313" key="6">
    <source>
        <dbReference type="Proteomes" id="UP000001880"/>
    </source>
</evidence>
<dbReference type="AlphaFoldDB" id="D0LJ66"/>
<dbReference type="OrthoDB" id="5525951at2"/>
<dbReference type="HOGENOM" id="CLU_595507_0_0_7"/>
<reference evidence="5 6" key="1">
    <citation type="journal article" date="2010" name="Stand. Genomic Sci.">
        <title>Complete genome sequence of Haliangium ochraceum type strain (SMP-2).</title>
        <authorList>
            <consortium name="US DOE Joint Genome Institute (JGI-PGF)"/>
            <person name="Ivanova N."/>
            <person name="Daum C."/>
            <person name="Lang E."/>
            <person name="Abt B."/>
            <person name="Kopitz M."/>
            <person name="Saunders E."/>
            <person name="Lapidus A."/>
            <person name="Lucas S."/>
            <person name="Glavina Del Rio T."/>
            <person name="Nolan M."/>
            <person name="Tice H."/>
            <person name="Copeland A."/>
            <person name="Cheng J.F."/>
            <person name="Chen F."/>
            <person name="Bruce D."/>
            <person name="Goodwin L."/>
            <person name="Pitluck S."/>
            <person name="Mavromatis K."/>
            <person name="Pati A."/>
            <person name="Mikhailova N."/>
            <person name="Chen A."/>
            <person name="Palaniappan K."/>
            <person name="Land M."/>
            <person name="Hauser L."/>
            <person name="Chang Y.J."/>
            <person name="Jeffries C.D."/>
            <person name="Detter J.C."/>
            <person name="Brettin T."/>
            <person name="Rohde M."/>
            <person name="Goker M."/>
            <person name="Bristow J."/>
            <person name="Markowitz V."/>
            <person name="Eisen J.A."/>
            <person name="Hugenholtz P."/>
            <person name="Kyrpides N.C."/>
            <person name="Klenk H.P."/>
        </authorList>
    </citation>
    <scope>NUCLEOTIDE SEQUENCE [LARGE SCALE GENOMIC DNA]</scope>
    <source>
        <strain evidence="6">DSM 14365 / CIP 107738 / JCM 11303 / AJ 13395 / SMP-2</strain>
    </source>
</reference>
<proteinExistence type="predicted"/>
<dbReference type="STRING" id="502025.Hoch_2375"/>
<gene>
    <name evidence="5" type="ordered locus">Hoch_2375</name>
</gene>
<keyword evidence="2" id="KW-0812">Transmembrane</keyword>
<evidence type="ECO:0000259" key="4">
    <source>
        <dbReference type="Pfam" id="PF14258"/>
    </source>
</evidence>
<keyword evidence="2" id="KW-1133">Transmembrane helix</keyword>
<evidence type="ECO:0000256" key="1">
    <source>
        <dbReference type="SAM" id="MobiDB-lite"/>
    </source>
</evidence>
<name>D0LJ66_HALO1</name>
<feature type="region of interest" description="Disordered" evidence="1">
    <location>
        <begin position="32"/>
        <end position="51"/>
    </location>
</feature>
<feature type="compositionally biased region" description="Low complexity" evidence="1">
    <location>
        <begin position="33"/>
        <end position="49"/>
    </location>
</feature>
<feature type="signal peptide" evidence="3">
    <location>
        <begin position="1"/>
        <end position="27"/>
    </location>
</feature>
<evidence type="ECO:0000256" key="2">
    <source>
        <dbReference type="SAM" id="Phobius"/>
    </source>
</evidence>
<evidence type="ECO:0000256" key="3">
    <source>
        <dbReference type="SAM" id="SignalP"/>
    </source>
</evidence>
<dbReference type="SUPFAM" id="SSF52317">
    <property type="entry name" value="Class I glutamine amidotransferase-like"/>
    <property type="match status" value="1"/>
</dbReference>
<dbReference type="eggNOG" id="ENOG503178G">
    <property type="taxonomic scope" value="Bacteria"/>
</dbReference>